<accession>U1N688</accession>
<dbReference type="HOGENOM" id="CLU_137173_0_0_2"/>
<evidence type="ECO:0000256" key="1">
    <source>
        <dbReference type="SAM" id="Phobius"/>
    </source>
</evidence>
<keyword evidence="1" id="KW-1133">Transmembrane helix</keyword>
<gene>
    <name evidence="2" type="ORF">J07HQW1_01972</name>
</gene>
<feature type="transmembrane region" description="Helical" evidence="1">
    <location>
        <begin position="59"/>
        <end position="79"/>
    </location>
</feature>
<dbReference type="Proteomes" id="UP000030649">
    <property type="component" value="Unassembled WGS sequence"/>
</dbReference>
<sequence>MYIIFQLAFSYVPSNQSFPVKRGTVCITDDAIQINESLSGYIQSLYTEYWKSDRWWQKCIFAGYVLAFPLGAVGIIGAIRDANTPLIGAVIGIVILLWGLDYARGFRSPDRLPLDAIDSVSFTRGIKGLTRPRIIITYIDDNSTAKRRINLLSLCTTRGETAYQQAQAAFAERGF</sequence>
<dbReference type="EMBL" id="KE356560">
    <property type="protein sequence ID" value="ERG91938.1"/>
    <property type="molecule type" value="Genomic_DNA"/>
</dbReference>
<evidence type="ECO:0000313" key="3">
    <source>
        <dbReference type="Proteomes" id="UP000030649"/>
    </source>
</evidence>
<evidence type="ECO:0000313" key="2">
    <source>
        <dbReference type="EMBL" id="ERG91938.1"/>
    </source>
</evidence>
<reference evidence="2 3" key="1">
    <citation type="journal article" date="2013" name="PLoS ONE">
        <title>Assembly-driven community genomics of a hypersaline microbial ecosystem.</title>
        <authorList>
            <person name="Podell S."/>
            <person name="Ugalde J.A."/>
            <person name="Narasingarao P."/>
            <person name="Banfield J.F."/>
            <person name="Heidelberg K.B."/>
            <person name="Allen E.E."/>
        </authorList>
    </citation>
    <scope>NUCLEOTIDE SEQUENCE [LARGE SCALE GENOMIC DNA]</scope>
    <source>
        <strain evidence="3">J07HQW1</strain>
    </source>
</reference>
<keyword evidence="1" id="KW-0472">Membrane</keyword>
<proteinExistence type="predicted"/>
<organism evidence="2 3">
    <name type="scientific">Haloquadratum walsbyi J07HQW1</name>
    <dbReference type="NCBI Taxonomy" id="1238424"/>
    <lineage>
        <taxon>Archaea</taxon>
        <taxon>Methanobacteriati</taxon>
        <taxon>Methanobacteriota</taxon>
        <taxon>Stenosarchaea group</taxon>
        <taxon>Halobacteria</taxon>
        <taxon>Halobacteriales</taxon>
        <taxon>Haloferacaceae</taxon>
        <taxon>Haloquadratum</taxon>
    </lineage>
</organism>
<protein>
    <submittedName>
        <fullName evidence="2">Uncharacterized protein</fullName>
    </submittedName>
</protein>
<feature type="transmembrane region" description="Helical" evidence="1">
    <location>
        <begin position="85"/>
        <end position="103"/>
    </location>
</feature>
<name>U1N688_9EURY</name>
<dbReference type="AlphaFoldDB" id="U1N688"/>
<keyword evidence="1" id="KW-0812">Transmembrane</keyword>